<accession>A0A8B9ID30</accession>
<feature type="compositionally biased region" description="Gly residues" evidence="1">
    <location>
        <begin position="103"/>
        <end position="117"/>
    </location>
</feature>
<feature type="compositionally biased region" description="Basic and acidic residues" evidence="1">
    <location>
        <begin position="564"/>
        <end position="577"/>
    </location>
</feature>
<dbReference type="GO" id="GO:0050821">
    <property type="term" value="P:protein stabilization"/>
    <property type="evidence" value="ECO:0007669"/>
    <property type="project" value="Ensembl"/>
</dbReference>
<dbReference type="PANTHER" id="PTHR14407">
    <property type="entry name" value="HERMANSKY-PUDLAK SYNDROME 4 PROTEIN LIGHT-EAR PROTEIN-RELATED"/>
    <property type="match status" value="1"/>
</dbReference>
<dbReference type="GO" id="GO:0031267">
    <property type="term" value="F:small GTPase binding"/>
    <property type="evidence" value="ECO:0007669"/>
    <property type="project" value="Ensembl"/>
</dbReference>
<proteinExistence type="predicted"/>
<dbReference type="InterPro" id="IPR026091">
    <property type="entry name" value="HPS4"/>
</dbReference>
<dbReference type="GO" id="GO:0030318">
    <property type="term" value="P:melanocyte differentiation"/>
    <property type="evidence" value="ECO:0007669"/>
    <property type="project" value="Ensembl"/>
</dbReference>
<reference evidence="3" key="1">
    <citation type="submission" date="2025-08" db="UniProtKB">
        <authorList>
            <consortium name="Ensembl"/>
        </authorList>
    </citation>
    <scope>IDENTIFICATION</scope>
</reference>
<feature type="compositionally biased region" description="Polar residues" evidence="1">
    <location>
        <begin position="429"/>
        <end position="447"/>
    </location>
</feature>
<dbReference type="GO" id="GO:0042827">
    <property type="term" value="C:platelet dense granule"/>
    <property type="evidence" value="ECO:0007669"/>
    <property type="project" value="Ensembl"/>
</dbReference>
<dbReference type="AlphaFoldDB" id="A0A8B9ID30"/>
<dbReference type="GO" id="GO:0007040">
    <property type="term" value="P:lysosome organization"/>
    <property type="evidence" value="ECO:0007669"/>
    <property type="project" value="Ensembl"/>
</dbReference>
<dbReference type="InterPro" id="IPR043987">
    <property type="entry name" value="CCZ1/INTU/HSP4_longin_1"/>
</dbReference>
<dbReference type="GO" id="GO:0005085">
    <property type="term" value="F:guanyl-nucleotide exchange factor activity"/>
    <property type="evidence" value="ECO:0007669"/>
    <property type="project" value="Ensembl"/>
</dbReference>
<dbReference type="Ensembl" id="ENSABRT00000037296.1">
    <property type="protein sequence ID" value="ENSABRP00000026644.1"/>
    <property type="gene ID" value="ENSABRG00000022258.1"/>
</dbReference>
<dbReference type="Proteomes" id="UP000694426">
    <property type="component" value="Unplaced"/>
</dbReference>
<dbReference type="GO" id="GO:0031085">
    <property type="term" value="C:BLOC-3 complex"/>
    <property type="evidence" value="ECO:0007669"/>
    <property type="project" value="Ensembl"/>
</dbReference>
<dbReference type="GO" id="GO:0005765">
    <property type="term" value="C:lysosomal membrane"/>
    <property type="evidence" value="ECO:0007669"/>
    <property type="project" value="TreeGrafter"/>
</dbReference>
<feature type="region of interest" description="Disordered" evidence="1">
    <location>
        <begin position="1"/>
        <end position="126"/>
    </location>
</feature>
<sequence length="741" mass="79388">AEPPPGRPPAGRAQHSPRLPQPPQHRAPLGGHRPAPPPPPPPSRRAPRALRHRAPRGRRRRRRHTGAGTGPAAPPPPQQRARPEPHGPARRSPGVLSEEGGGRDGTGPGGAGTGPGGARRPSDARPFLPTLRRCRWNYFFLYDGSKVKEEGDPTSAGICCFHPRQTPPEQQELLCGQVAGAVRCVAEISGAPPSLIRLRKLKFAVRVDGDHLWVLGCAVELPDVSCRRFLEQLISLFTFYNGPVHHAYTAFSQEELDRQWDRYIEHIQKNTSDLHRIFNSLWNLDKNKVDPLLLLKAALILQTCQRSPHVLAGCILYKGLIVSTQLPPPLTANVLLQGDEPSGQGERGGEEPREHGSPLPQGVRIIPVFLTEDEVSVLRDFPVEWMTRSPMSPASLRGEKNAPGAQATSESTGIQGNQDLNDISEQESPEQASSTSAAADGVQSGSLAGTGALKSVPKVEARAKNSPAAELSCPDNRRPELGGKASFSSDRPVKELPSPSRLHAAEHAQTTGPYLEGFSFPNPYAQERQSTGECLEDSDVKRYSSQSCPAASASPSICSPAQELSRRKSSEQDREGTPSRTSVSAESSGAAGGNRAADCPAAGARSELRSRRELPAAGVQGSPRSAPAGSTARPGAGESGWPRVGTQGAQGGAETSGHCRPVKMSLYVHCIKGLVLALLAEDHLRDDQSSIEDVYHSSLASLNGLEVHLRETLPKDSVSSAKATYSFTHYDCIQNVLTVSL</sequence>
<dbReference type="Pfam" id="PF19031">
    <property type="entry name" value="Intu_longin_1"/>
    <property type="match status" value="1"/>
</dbReference>
<dbReference type="GO" id="GO:0007596">
    <property type="term" value="P:blood coagulation"/>
    <property type="evidence" value="ECO:0007669"/>
    <property type="project" value="Ensembl"/>
</dbReference>
<protein>
    <submittedName>
        <fullName evidence="3">HPS4 biosis of lysosomal organelles complex 3 subunit 2</fullName>
    </submittedName>
</protein>
<feature type="compositionally biased region" description="Basic residues" evidence="1">
    <location>
        <begin position="45"/>
        <end position="65"/>
    </location>
</feature>
<feature type="region of interest" description="Disordered" evidence="1">
    <location>
        <begin position="332"/>
        <end position="362"/>
    </location>
</feature>
<organism evidence="3 4">
    <name type="scientific">Anser brachyrhynchus</name>
    <name type="common">Pink-footed goose</name>
    <dbReference type="NCBI Taxonomy" id="132585"/>
    <lineage>
        <taxon>Eukaryota</taxon>
        <taxon>Metazoa</taxon>
        <taxon>Chordata</taxon>
        <taxon>Craniata</taxon>
        <taxon>Vertebrata</taxon>
        <taxon>Euteleostomi</taxon>
        <taxon>Archelosauria</taxon>
        <taxon>Archosauria</taxon>
        <taxon>Dinosauria</taxon>
        <taxon>Saurischia</taxon>
        <taxon>Theropoda</taxon>
        <taxon>Coelurosauria</taxon>
        <taxon>Aves</taxon>
        <taxon>Neognathae</taxon>
        <taxon>Galloanserae</taxon>
        <taxon>Anseriformes</taxon>
        <taxon>Anatidae</taxon>
        <taxon>Anserinae</taxon>
        <taxon>Anser</taxon>
    </lineage>
</organism>
<evidence type="ECO:0000256" key="1">
    <source>
        <dbReference type="SAM" id="MobiDB-lite"/>
    </source>
</evidence>
<reference evidence="3" key="2">
    <citation type="submission" date="2025-09" db="UniProtKB">
        <authorList>
            <consortium name="Ensembl"/>
        </authorList>
    </citation>
    <scope>IDENTIFICATION</scope>
</reference>
<dbReference type="GO" id="GO:1903232">
    <property type="term" value="P:melanosome assembly"/>
    <property type="evidence" value="ECO:0007669"/>
    <property type="project" value="Ensembl"/>
</dbReference>
<name>A0A8B9ID30_9AVES</name>
<evidence type="ECO:0000313" key="4">
    <source>
        <dbReference type="Proteomes" id="UP000694426"/>
    </source>
</evidence>
<keyword evidence="4" id="KW-1185">Reference proteome</keyword>
<evidence type="ECO:0000313" key="3">
    <source>
        <dbReference type="Ensembl" id="ENSABRP00000026644.1"/>
    </source>
</evidence>
<feature type="compositionally biased region" description="Pro residues" evidence="1">
    <location>
        <begin position="34"/>
        <end position="44"/>
    </location>
</feature>
<evidence type="ECO:0000259" key="2">
    <source>
        <dbReference type="Pfam" id="PF19031"/>
    </source>
</evidence>
<feature type="compositionally biased region" description="Polar residues" evidence="1">
    <location>
        <begin position="406"/>
        <end position="421"/>
    </location>
</feature>
<feature type="region of interest" description="Disordered" evidence="1">
    <location>
        <begin position="388"/>
        <end position="657"/>
    </location>
</feature>
<feature type="domain" description="CCZ1/INTU/HSP4 first Longin" evidence="2">
    <location>
        <begin position="136"/>
        <end position="242"/>
    </location>
</feature>
<feature type="compositionally biased region" description="Basic and acidic residues" evidence="1">
    <location>
        <begin position="347"/>
        <end position="356"/>
    </location>
</feature>
<gene>
    <name evidence="3" type="primary">HPS4</name>
</gene>
<dbReference type="GO" id="GO:0042803">
    <property type="term" value="F:protein homodimerization activity"/>
    <property type="evidence" value="ECO:0007669"/>
    <property type="project" value="Ensembl"/>
</dbReference>
<dbReference type="GO" id="GO:0042470">
    <property type="term" value="C:melanosome"/>
    <property type="evidence" value="ECO:0007669"/>
    <property type="project" value="Ensembl"/>
</dbReference>
<dbReference type="GO" id="GO:0016192">
    <property type="term" value="P:vesicle-mediated transport"/>
    <property type="evidence" value="ECO:0007669"/>
    <property type="project" value="InterPro"/>
</dbReference>
<dbReference type="GeneTree" id="ENSGT00390000007349"/>
<feature type="compositionally biased region" description="Low complexity" evidence="1">
    <location>
        <begin position="544"/>
        <end position="562"/>
    </location>
</feature>
<feature type="compositionally biased region" description="Low complexity" evidence="1">
    <location>
        <begin position="584"/>
        <end position="597"/>
    </location>
</feature>
<dbReference type="GO" id="GO:0006605">
    <property type="term" value="P:protein targeting"/>
    <property type="evidence" value="ECO:0007669"/>
    <property type="project" value="Ensembl"/>
</dbReference>
<dbReference type="PANTHER" id="PTHR14407:SF9">
    <property type="entry name" value="BLOC-3 COMPLEX MEMBER HPS4"/>
    <property type="match status" value="1"/>
</dbReference>